<dbReference type="InterPro" id="IPR006439">
    <property type="entry name" value="HAD-SF_hydro_IA"/>
</dbReference>
<dbReference type="SFLD" id="SFLDS00003">
    <property type="entry name" value="Haloacid_Dehalogenase"/>
    <property type="match status" value="1"/>
</dbReference>
<proteinExistence type="predicted"/>
<dbReference type="FunFam" id="3.40.50.1000:FF:000162">
    <property type="entry name" value="HAD-like protein"/>
    <property type="match status" value="1"/>
</dbReference>
<dbReference type="SFLD" id="SFLDG01129">
    <property type="entry name" value="C1.5:_HAD__Beta-PGM__Phosphata"/>
    <property type="match status" value="1"/>
</dbReference>
<dbReference type="NCBIfam" id="TIGR01509">
    <property type="entry name" value="HAD-SF-IA-v3"/>
    <property type="match status" value="1"/>
</dbReference>
<keyword evidence="2" id="KW-1185">Reference proteome</keyword>
<comment type="caution">
    <text evidence="1">The sequence shown here is derived from an EMBL/GenBank/DDBJ whole genome shotgun (WGS) entry which is preliminary data.</text>
</comment>
<dbReference type="Gene3D" id="3.40.50.1000">
    <property type="entry name" value="HAD superfamily/HAD-like"/>
    <property type="match status" value="1"/>
</dbReference>
<protein>
    <submittedName>
        <fullName evidence="1">Phosphatase</fullName>
    </submittedName>
</protein>
<reference evidence="1" key="1">
    <citation type="submission" date="2023-03" db="EMBL/GenBank/DDBJ databases">
        <title>Massive genome expansion in bonnet fungi (Mycena s.s.) driven by repeated elements and novel gene families across ecological guilds.</title>
        <authorList>
            <consortium name="Lawrence Berkeley National Laboratory"/>
            <person name="Harder C.B."/>
            <person name="Miyauchi S."/>
            <person name="Viragh M."/>
            <person name="Kuo A."/>
            <person name="Thoen E."/>
            <person name="Andreopoulos B."/>
            <person name="Lu D."/>
            <person name="Skrede I."/>
            <person name="Drula E."/>
            <person name="Henrissat B."/>
            <person name="Morin E."/>
            <person name="Kohler A."/>
            <person name="Barry K."/>
            <person name="LaButti K."/>
            <person name="Morin E."/>
            <person name="Salamov A."/>
            <person name="Lipzen A."/>
            <person name="Mereny Z."/>
            <person name="Hegedus B."/>
            <person name="Baldrian P."/>
            <person name="Stursova M."/>
            <person name="Weitz H."/>
            <person name="Taylor A."/>
            <person name="Grigoriev I.V."/>
            <person name="Nagy L.G."/>
            <person name="Martin F."/>
            <person name="Kauserud H."/>
        </authorList>
    </citation>
    <scope>NUCLEOTIDE SEQUENCE</scope>
    <source>
        <strain evidence="1">CBHHK173m</strain>
    </source>
</reference>
<evidence type="ECO:0000313" key="1">
    <source>
        <dbReference type="EMBL" id="KAJ7094586.1"/>
    </source>
</evidence>
<gene>
    <name evidence="1" type="ORF">B0H15DRAFT_830112</name>
</gene>
<evidence type="ECO:0000313" key="2">
    <source>
        <dbReference type="Proteomes" id="UP001222325"/>
    </source>
</evidence>
<dbReference type="Gene3D" id="1.10.150.240">
    <property type="entry name" value="Putative phosphatase, domain 2"/>
    <property type="match status" value="1"/>
</dbReference>
<dbReference type="InterPro" id="IPR051806">
    <property type="entry name" value="HAD-like_SPP"/>
</dbReference>
<dbReference type="InterPro" id="IPR036412">
    <property type="entry name" value="HAD-like_sf"/>
</dbReference>
<dbReference type="SUPFAM" id="SSF56784">
    <property type="entry name" value="HAD-like"/>
    <property type="match status" value="1"/>
</dbReference>
<dbReference type="EMBL" id="JARJCN010000014">
    <property type="protein sequence ID" value="KAJ7094586.1"/>
    <property type="molecule type" value="Genomic_DNA"/>
</dbReference>
<dbReference type="PANTHER" id="PTHR43481">
    <property type="entry name" value="FRUCTOSE-1-PHOSPHATE PHOSPHATASE"/>
    <property type="match status" value="1"/>
</dbReference>
<dbReference type="Pfam" id="PF00702">
    <property type="entry name" value="Hydrolase"/>
    <property type="match status" value="1"/>
</dbReference>
<dbReference type="PANTHER" id="PTHR43481:SF4">
    <property type="entry name" value="GLYCEROL-1-PHOSPHATE PHOSPHOHYDROLASE 1-RELATED"/>
    <property type="match status" value="1"/>
</dbReference>
<dbReference type="InterPro" id="IPR023214">
    <property type="entry name" value="HAD_sf"/>
</dbReference>
<dbReference type="Proteomes" id="UP001222325">
    <property type="component" value="Unassembled WGS sequence"/>
</dbReference>
<organism evidence="1 2">
    <name type="scientific">Mycena belliarum</name>
    <dbReference type="NCBI Taxonomy" id="1033014"/>
    <lineage>
        <taxon>Eukaryota</taxon>
        <taxon>Fungi</taxon>
        <taxon>Dikarya</taxon>
        <taxon>Basidiomycota</taxon>
        <taxon>Agaricomycotina</taxon>
        <taxon>Agaricomycetes</taxon>
        <taxon>Agaricomycetidae</taxon>
        <taxon>Agaricales</taxon>
        <taxon>Marasmiineae</taxon>
        <taxon>Mycenaceae</taxon>
        <taxon>Mycena</taxon>
    </lineage>
</organism>
<dbReference type="AlphaFoldDB" id="A0AAD6UEK2"/>
<accession>A0AAD6UEK2</accession>
<dbReference type="InterPro" id="IPR023198">
    <property type="entry name" value="PGP-like_dom2"/>
</dbReference>
<name>A0AAD6UEK2_9AGAR</name>
<dbReference type="GO" id="GO:0050308">
    <property type="term" value="F:sugar-phosphatase activity"/>
    <property type="evidence" value="ECO:0007669"/>
    <property type="project" value="TreeGrafter"/>
</dbReference>
<sequence>MPSVTFHVDAVLADMDGTLVDSKAAVEGAWDVFKLSYPHIDVTQILSSSHGVRTTDNLRIHCGITDPDELEREAERFEMAIVTSASATNGGSGIVLLPGVKAAMDELAPRKALPNPLWAICTSATRIYATTALKLAGVPMPDAFVVAEDVAQGKPYPDPYLLGAKLCGVKPENCVVLEDAPAGVRSGQAAGCKTIGLLTSHSREQMEAVKPDFLVKDLSSVSMKCTENGVDVTVHLED</sequence>